<feature type="transmembrane region" description="Helical" evidence="11">
    <location>
        <begin position="169"/>
        <end position="187"/>
    </location>
</feature>
<sequence>MGQAKGTKGQPDAGLRSLDHYANQLPLWRYWPRQKLIPLVRYETPYLAWVQEKVRTPALDSYFAFTANLGTHTFFMVFLPFLFWCGHTSLGRGLVHILASGVFFSGFIKDLLCLPRPLSPPLQRITMSGSAALEYGFPSTHSTNAVSVAVYAIALLNSPDSTVPPQTNLFLQVITYLYVTSIVLGRLYCGMHGFFDVIVGCILGAVIGLVQFSYGPTFDEYILSATLKEISIIPLVILVLVRIHPEPADDCPCFDDSVAFAGVTLGVDVGSWYFAQSSLAWADPLPGTIPYHYESIGLIKTVVRLVVGVMCVFAWREITKPTLLRILPPIFRSLEKVGLLLPRRFFTTASRYTTVPSNLKDHEVFPNFSDIPSIITTIRHPRRRAISIGPQSEADAYETLAYREKRRRESQSGSNRDSPADENGRPNGGPVLSRKTSKLNEYEHMMGTGSPSSSTVEVDSNIPRSSPLPPPEYDGARMDEKEVFSQIKKPRVRYDVEVITKLVVYAGIPWVVINVAPPVFELQITRNSLAQMSQRAPMAKVTAARSIDRLNRNVATGLLDSFWEEITFSIPGAFPQSPPTSPRLAPRDEQPEDEFVPMETTEQIGIDVPAALELPTELGSYLHPRRPKFTPSPSRFRPVQSAPPKPIQRPIFQDDLFIEDPYSQQSLAFEKLPFGRPVSAVSLFYPEKKPLPDNRIASIFAPAWEQREKERRELEGLQGRPSRIVPRGPAVRNLPKEWLLRVSEAMRTSQGLAVAKSPSGDDLYQRDISTCLQPLAWLNDEIINSYLSVLVQYLRQSTGNTASGERPRFHAFNTFFYSTLRQKGYQGVRRWANRAKIGGEALLDVDTVFIPVHLSNHWTLMVVRPADRTIEYFDSLGDRGTRQVKDIKEWLRGELGAKFDEDEWIFLPSVSSQQDNMSDCGVFLLTNAKAIALGIEPTAFNANDTRHLRMKIVAELMNGGLHGQFYPVDKLGHTWL</sequence>
<protein>
    <submittedName>
        <fullName evidence="13">Dihydrosphingosine 1-phosphate phosphatase</fullName>
    </submittedName>
</protein>
<keyword evidence="3" id="KW-0645">Protease</keyword>
<feature type="region of interest" description="Disordered" evidence="10">
    <location>
        <begin position="622"/>
        <end position="645"/>
    </location>
</feature>
<dbReference type="PANTHER" id="PTHR14969">
    <property type="entry name" value="SPHINGOSINE-1-PHOSPHATE PHOSPHOHYDROLASE"/>
    <property type="match status" value="1"/>
</dbReference>
<dbReference type="EMBL" id="JAPQKN010000004">
    <property type="protein sequence ID" value="KAJ5159826.1"/>
    <property type="molecule type" value="Genomic_DNA"/>
</dbReference>
<evidence type="ECO:0000256" key="4">
    <source>
        <dbReference type="ARBA" id="ARBA00022692"/>
    </source>
</evidence>
<evidence type="ECO:0000256" key="11">
    <source>
        <dbReference type="SAM" id="Phobius"/>
    </source>
</evidence>
<feature type="region of interest" description="Disordered" evidence="10">
    <location>
        <begin position="403"/>
        <end position="476"/>
    </location>
</feature>
<evidence type="ECO:0000256" key="7">
    <source>
        <dbReference type="ARBA" id="ARBA00022989"/>
    </source>
</evidence>
<dbReference type="Gene3D" id="1.20.144.10">
    <property type="entry name" value="Phosphatidic acid phosphatase type 2/haloperoxidase"/>
    <property type="match status" value="1"/>
</dbReference>
<feature type="transmembrane region" description="Helical" evidence="11">
    <location>
        <begin position="62"/>
        <end position="83"/>
    </location>
</feature>
<dbReference type="GeneID" id="81428131"/>
<evidence type="ECO:0000256" key="8">
    <source>
        <dbReference type="ARBA" id="ARBA00023136"/>
    </source>
</evidence>
<keyword evidence="4 11" id="KW-0812">Transmembrane</keyword>
<evidence type="ECO:0000256" key="2">
    <source>
        <dbReference type="ARBA" id="ARBA00005234"/>
    </source>
</evidence>
<dbReference type="SUPFAM" id="SSF54001">
    <property type="entry name" value="Cysteine proteinases"/>
    <property type="match status" value="1"/>
</dbReference>
<dbReference type="InterPro" id="IPR038765">
    <property type="entry name" value="Papain-like_cys_pep_sf"/>
</dbReference>
<evidence type="ECO:0000313" key="14">
    <source>
        <dbReference type="Proteomes" id="UP001149163"/>
    </source>
</evidence>
<keyword evidence="5" id="KW-0378">Hydrolase</keyword>
<feature type="domain" description="Ubiquitin-like protease family profile" evidence="12">
    <location>
        <begin position="761"/>
        <end position="931"/>
    </location>
</feature>
<dbReference type="PANTHER" id="PTHR14969:SF28">
    <property type="entry name" value="DIHYDROSPHINGOSINE 1-PHOSPHATE PHOSPHATASE LCB3-RELATED"/>
    <property type="match status" value="1"/>
</dbReference>
<reference evidence="13" key="1">
    <citation type="submission" date="2022-11" db="EMBL/GenBank/DDBJ databases">
        <authorList>
            <person name="Petersen C."/>
        </authorList>
    </citation>
    <scope>NUCLEOTIDE SEQUENCE</scope>
    <source>
        <strain evidence="13">IBT 26290</strain>
    </source>
</reference>
<name>A0A9W9LK05_9EURO</name>
<evidence type="ECO:0000256" key="5">
    <source>
        <dbReference type="ARBA" id="ARBA00022801"/>
    </source>
</evidence>
<dbReference type="Gene3D" id="3.40.395.10">
    <property type="entry name" value="Adenoviral Proteinase, Chain A"/>
    <property type="match status" value="1"/>
</dbReference>
<accession>A0A9W9LK05</accession>
<dbReference type="CDD" id="cd03388">
    <property type="entry name" value="PAP2_SPPase1"/>
    <property type="match status" value="1"/>
</dbReference>
<reference evidence="13" key="2">
    <citation type="journal article" date="2023" name="IMA Fungus">
        <title>Comparative genomic study of the Penicillium genus elucidates a diverse pangenome and 15 lateral gene transfer events.</title>
        <authorList>
            <person name="Petersen C."/>
            <person name="Sorensen T."/>
            <person name="Nielsen M.R."/>
            <person name="Sondergaard T.E."/>
            <person name="Sorensen J.L."/>
            <person name="Fitzpatrick D.A."/>
            <person name="Frisvad J.C."/>
            <person name="Nielsen K.L."/>
        </authorList>
    </citation>
    <scope>NUCLEOTIDE SEQUENCE</scope>
    <source>
        <strain evidence="13">IBT 26290</strain>
    </source>
</reference>
<dbReference type="GO" id="GO:0019783">
    <property type="term" value="F:ubiquitin-like protein peptidase activity"/>
    <property type="evidence" value="ECO:0007669"/>
    <property type="project" value="UniProtKB-ARBA"/>
</dbReference>
<dbReference type="SMART" id="SM00014">
    <property type="entry name" value="acidPPc"/>
    <property type="match status" value="1"/>
</dbReference>
<dbReference type="RefSeq" id="XP_056541384.1">
    <property type="nucleotide sequence ID" value="XM_056688955.1"/>
</dbReference>
<keyword evidence="14" id="KW-1185">Reference proteome</keyword>
<evidence type="ECO:0000256" key="3">
    <source>
        <dbReference type="ARBA" id="ARBA00022670"/>
    </source>
</evidence>
<evidence type="ECO:0000256" key="10">
    <source>
        <dbReference type="SAM" id="MobiDB-lite"/>
    </source>
</evidence>
<evidence type="ECO:0000256" key="1">
    <source>
        <dbReference type="ARBA" id="ARBA00004477"/>
    </source>
</evidence>
<keyword evidence="8 11" id="KW-0472">Membrane</keyword>
<gene>
    <name evidence="13" type="ORF">N7482_006830</name>
</gene>
<dbReference type="InterPro" id="IPR036938">
    <property type="entry name" value="PAP2/HPO_sf"/>
</dbReference>
<dbReference type="GO" id="GO:0006508">
    <property type="term" value="P:proteolysis"/>
    <property type="evidence" value="ECO:0007669"/>
    <property type="project" value="UniProtKB-KW"/>
</dbReference>
<dbReference type="GO" id="GO:0042392">
    <property type="term" value="F:sphingosine-1-phosphate phosphatase activity"/>
    <property type="evidence" value="ECO:0007669"/>
    <property type="project" value="TreeGrafter"/>
</dbReference>
<evidence type="ECO:0000256" key="9">
    <source>
        <dbReference type="ARBA" id="ARBA00038324"/>
    </source>
</evidence>
<dbReference type="GO" id="GO:0008234">
    <property type="term" value="F:cysteine-type peptidase activity"/>
    <property type="evidence" value="ECO:0007669"/>
    <property type="project" value="InterPro"/>
</dbReference>
<dbReference type="InterPro" id="IPR000326">
    <property type="entry name" value="PAP2/HPO"/>
</dbReference>
<keyword evidence="6" id="KW-0256">Endoplasmic reticulum</keyword>
<dbReference type="GO" id="GO:0005789">
    <property type="term" value="C:endoplasmic reticulum membrane"/>
    <property type="evidence" value="ECO:0007669"/>
    <property type="project" value="UniProtKB-SubCell"/>
</dbReference>
<comment type="caution">
    <text evidence="13">The sequence shown here is derived from an EMBL/GenBank/DDBJ whole genome shotgun (WGS) entry which is preliminary data.</text>
</comment>
<evidence type="ECO:0000259" key="12">
    <source>
        <dbReference type="PROSITE" id="PS50600"/>
    </source>
</evidence>
<dbReference type="InterPro" id="IPR003653">
    <property type="entry name" value="Peptidase_C48_C"/>
</dbReference>
<dbReference type="SUPFAM" id="SSF48317">
    <property type="entry name" value="Acid phosphatase/Vanadium-dependent haloperoxidase"/>
    <property type="match status" value="1"/>
</dbReference>
<feature type="compositionally biased region" description="Polar residues" evidence="10">
    <location>
        <begin position="449"/>
        <end position="464"/>
    </location>
</feature>
<feature type="transmembrane region" description="Helical" evidence="11">
    <location>
        <begin position="194"/>
        <end position="215"/>
    </location>
</feature>
<comment type="subcellular location">
    <subcellularLocation>
        <location evidence="1">Endoplasmic reticulum membrane</location>
        <topology evidence="1">Multi-pass membrane protein</topology>
    </subcellularLocation>
</comment>
<evidence type="ECO:0000256" key="6">
    <source>
        <dbReference type="ARBA" id="ARBA00022824"/>
    </source>
</evidence>
<comment type="similarity">
    <text evidence="2">Belongs to the peptidase C48 family.</text>
</comment>
<dbReference type="AlphaFoldDB" id="A0A9W9LK05"/>
<dbReference type="Pfam" id="PF02902">
    <property type="entry name" value="Peptidase_C48"/>
    <property type="match status" value="1"/>
</dbReference>
<dbReference type="PROSITE" id="PS50600">
    <property type="entry name" value="ULP_PROTEASE"/>
    <property type="match status" value="1"/>
</dbReference>
<proteinExistence type="inferred from homology"/>
<evidence type="ECO:0000313" key="13">
    <source>
        <dbReference type="EMBL" id="KAJ5159826.1"/>
    </source>
</evidence>
<keyword evidence="7 11" id="KW-1133">Transmembrane helix</keyword>
<dbReference type="Proteomes" id="UP001149163">
    <property type="component" value="Unassembled WGS sequence"/>
</dbReference>
<dbReference type="Pfam" id="PF01569">
    <property type="entry name" value="PAP2"/>
    <property type="match status" value="1"/>
</dbReference>
<dbReference type="OrthoDB" id="301434at2759"/>
<organism evidence="13 14">
    <name type="scientific">Penicillium canariense</name>
    <dbReference type="NCBI Taxonomy" id="189055"/>
    <lineage>
        <taxon>Eukaryota</taxon>
        <taxon>Fungi</taxon>
        <taxon>Dikarya</taxon>
        <taxon>Ascomycota</taxon>
        <taxon>Pezizomycotina</taxon>
        <taxon>Eurotiomycetes</taxon>
        <taxon>Eurotiomycetidae</taxon>
        <taxon>Eurotiales</taxon>
        <taxon>Aspergillaceae</taxon>
        <taxon>Penicillium</taxon>
    </lineage>
</organism>
<comment type="similarity">
    <text evidence="9">Belongs to the type 2 lipid phosphate phosphatase family.</text>
</comment>